<dbReference type="RefSeq" id="WP_188957069.1">
    <property type="nucleotide sequence ID" value="NZ_BMIB01000005.1"/>
</dbReference>
<dbReference type="Proteomes" id="UP000627292">
    <property type="component" value="Unassembled WGS sequence"/>
</dbReference>
<evidence type="ECO:0000256" key="1">
    <source>
        <dbReference type="ARBA" id="ARBA00004651"/>
    </source>
</evidence>
<feature type="domain" description="MacB-like periplasmic core" evidence="8">
    <location>
        <begin position="419"/>
        <end position="580"/>
    </location>
</feature>
<comment type="caution">
    <text evidence="9">The sequence shown here is derived from an EMBL/GenBank/DDBJ whole genome shotgun (WGS) entry which is preliminary data.</text>
</comment>
<feature type="transmembrane region" description="Helical" evidence="6">
    <location>
        <begin position="655"/>
        <end position="678"/>
    </location>
</feature>
<keyword evidence="5 6" id="KW-0472">Membrane</keyword>
<name>A0A917MYG5_9BACT</name>
<dbReference type="AlphaFoldDB" id="A0A917MYG5"/>
<dbReference type="GO" id="GO:0022857">
    <property type="term" value="F:transmembrane transporter activity"/>
    <property type="evidence" value="ECO:0007669"/>
    <property type="project" value="TreeGrafter"/>
</dbReference>
<evidence type="ECO:0000259" key="8">
    <source>
        <dbReference type="Pfam" id="PF12704"/>
    </source>
</evidence>
<feature type="domain" description="ABC3 transporter permease C-terminal" evidence="7">
    <location>
        <begin position="659"/>
        <end position="767"/>
    </location>
</feature>
<dbReference type="Pfam" id="PF12704">
    <property type="entry name" value="MacB_PCD"/>
    <property type="match status" value="2"/>
</dbReference>
<keyword evidence="3 6" id="KW-0812">Transmembrane</keyword>
<evidence type="ECO:0000313" key="9">
    <source>
        <dbReference type="EMBL" id="GGH78716.1"/>
    </source>
</evidence>
<comment type="subcellular location">
    <subcellularLocation>
        <location evidence="1">Cell membrane</location>
        <topology evidence="1">Multi-pass membrane protein</topology>
    </subcellularLocation>
</comment>
<keyword evidence="10" id="KW-1185">Reference proteome</keyword>
<feature type="transmembrane region" description="Helical" evidence="6">
    <location>
        <begin position="275"/>
        <end position="295"/>
    </location>
</feature>
<feature type="transmembrane region" description="Helical" evidence="6">
    <location>
        <begin position="699"/>
        <end position="726"/>
    </location>
</feature>
<feature type="transmembrane region" description="Helical" evidence="6">
    <location>
        <begin position="364"/>
        <end position="391"/>
    </location>
</feature>
<sequence length="778" mass="86606">MLFHFFKTTWRAFRKQKLYSVINITGLALGMACSLLIALWVKDELAYDRFYPGYQQLYQVKYNGTHEGKMFTNPATPGPMAAALKAEVPGVAISTRISWEQDVLITVQQKAARETGIKATADFFKVFAVPMLDGNAAQALHNPSDIVITRRLAEKYFGTVRCAGQTLMADTNQFYTVAGVIENLPAQSTLQYDWVRPFPQPEPEWMQNWHSNAFRTFIKLQPGVTLASVEAGVKHIYDRHSENSRRKTALLQPLAHIHLYSEFENGKPSGGPISYVRIFTGIATFILLIACINFMNMTTARASIRTKETGVRKILGAARSRLFRQFLGEAFLNCLLALLVAFTIVQLCLPAFNSLLGKNIQLSLSPVLLTGVLLLLIITTLLSGIYPALLLSAKAPVSMLRNTINSRISAALFRKSLVVLQFTISIFLIIAILGIHRQLKYTREKNLGLDNEHMVYIPLEGRLLNQREAFRQQVLQSSVIASATFSSEVPAEINLSSSGLSWQGMDEKSDLNIFTATVGPDFLKTMNIPLAAGRDFASTSDTSGFVINETMAAILGPEALGKTLEFWGIKGPVLGIVKNFHYASLYQQIEPLILCYYPSDTRYMLVKLRGGSISAGLETVRKLYHQFNPQYPFTYHFTDEVYDRLYKSENITGTLVSYASILAIIISSLGLLGLSTFMAEQRRKEIGIRKVLGATLTHVITLLSGDFIVLIGIAFLIACPVGWLVMHKWLQTFAYKIQPGWLMFAVAGGIALVIALITMSFQTFKAALYNPVHNLRAE</sequence>
<evidence type="ECO:0000259" key="7">
    <source>
        <dbReference type="Pfam" id="PF02687"/>
    </source>
</evidence>
<feature type="domain" description="ABC3 transporter permease C-terminal" evidence="7">
    <location>
        <begin position="282"/>
        <end position="394"/>
    </location>
</feature>
<dbReference type="PANTHER" id="PTHR30572:SF18">
    <property type="entry name" value="ABC-TYPE MACROLIDE FAMILY EXPORT SYSTEM PERMEASE COMPONENT 2"/>
    <property type="match status" value="1"/>
</dbReference>
<dbReference type="Pfam" id="PF02687">
    <property type="entry name" value="FtsX"/>
    <property type="match status" value="2"/>
</dbReference>
<gene>
    <name evidence="9" type="ORF">GCM10011379_46990</name>
</gene>
<feature type="transmembrane region" description="Helical" evidence="6">
    <location>
        <begin position="741"/>
        <end position="761"/>
    </location>
</feature>
<evidence type="ECO:0000256" key="6">
    <source>
        <dbReference type="SAM" id="Phobius"/>
    </source>
</evidence>
<reference evidence="9" key="1">
    <citation type="journal article" date="2014" name="Int. J. Syst. Evol. Microbiol.">
        <title>Complete genome sequence of Corynebacterium casei LMG S-19264T (=DSM 44701T), isolated from a smear-ripened cheese.</title>
        <authorList>
            <consortium name="US DOE Joint Genome Institute (JGI-PGF)"/>
            <person name="Walter F."/>
            <person name="Albersmeier A."/>
            <person name="Kalinowski J."/>
            <person name="Ruckert C."/>
        </authorList>
    </citation>
    <scope>NUCLEOTIDE SEQUENCE</scope>
    <source>
        <strain evidence="9">CGMCC 1.15290</strain>
    </source>
</reference>
<dbReference type="InterPro" id="IPR050250">
    <property type="entry name" value="Macrolide_Exporter_MacB"/>
</dbReference>
<proteinExistence type="predicted"/>
<feature type="domain" description="MacB-like periplasmic core" evidence="8">
    <location>
        <begin position="20"/>
        <end position="235"/>
    </location>
</feature>
<reference evidence="9" key="2">
    <citation type="submission" date="2020-09" db="EMBL/GenBank/DDBJ databases">
        <authorList>
            <person name="Sun Q."/>
            <person name="Zhou Y."/>
        </authorList>
    </citation>
    <scope>NUCLEOTIDE SEQUENCE</scope>
    <source>
        <strain evidence="9">CGMCC 1.15290</strain>
    </source>
</reference>
<dbReference type="InterPro" id="IPR003838">
    <property type="entry name" value="ABC3_permease_C"/>
</dbReference>
<keyword evidence="2" id="KW-1003">Cell membrane</keyword>
<accession>A0A917MYG5</accession>
<evidence type="ECO:0000256" key="4">
    <source>
        <dbReference type="ARBA" id="ARBA00022989"/>
    </source>
</evidence>
<evidence type="ECO:0000256" key="2">
    <source>
        <dbReference type="ARBA" id="ARBA00022475"/>
    </source>
</evidence>
<dbReference type="EMBL" id="BMIB01000005">
    <property type="protein sequence ID" value="GGH78716.1"/>
    <property type="molecule type" value="Genomic_DNA"/>
</dbReference>
<feature type="transmembrane region" description="Helical" evidence="6">
    <location>
        <begin position="21"/>
        <end position="41"/>
    </location>
</feature>
<evidence type="ECO:0000256" key="3">
    <source>
        <dbReference type="ARBA" id="ARBA00022692"/>
    </source>
</evidence>
<keyword evidence="4 6" id="KW-1133">Transmembrane helix</keyword>
<dbReference type="PANTHER" id="PTHR30572">
    <property type="entry name" value="MEMBRANE COMPONENT OF TRANSPORTER-RELATED"/>
    <property type="match status" value="1"/>
</dbReference>
<organism evidence="9 10">
    <name type="scientific">Filimonas zeae</name>
    <dbReference type="NCBI Taxonomy" id="1737353"/>
    <lineage>
        <taxon>Bacteria</taxon>
        <taxon>Pseudomonadati</taxon>
        <taxon>Bacteroidota</taxon>
        <taxon>Chitinophagia</taxon>
        <taxon>Chitinophagales</taxon>
        <taxon>Chitinophagaceae</taxon>
        <taxon>Filimonas</taxon>
    </lineage>
</organism>
<feature type="transmembrane region" description="Helical" evidence="6">
    <location>
        <begin position="412"/>
        <end position="435"/>
    </location>
</feature>
<dbReference type="GO" id="GO:0005886">
    <property type="term" value="C:plasma membrane"/>
    <property type="evidence" value="ECO:0007669"/>
    <property type="project" value="UniProtKB-SubCell"/>
</dbReference>
<dbReference type="InterPro" id="IPR025857">
    <property type="entry name" value="MacB_PCD"/>
</dbReference>
<evidence type="ECO:0000256" key="5">
    <source>
        <dbReference type="ARBA" id="ARBA00023136"/>
    </source>
</evidence>
<protein>
    <submittedName>
        <fullName evidence="9">ABC transporter permease</fullName>
    </submittedName>
</protein>
<feature type="transmembrane region" description="Helical" evidence="6">
    <location>
        <begin position="330"/>
        <end position="352"/>
    </location>
</feature>
<evidence type="ECO:0000313" key="10">
    <source>
        <dbReference type="Proteomes" id="UP000627292"/>
    </source>
</evidence>
<dbReference type="PROSITE" id="PS51257">
    <property type="entry name" value="PROKAR_LIPOPROTEIN"/>
    <property type="match status" value="1"/>
</dbReference>